<evidence type="ECO:0000256" key="2">
    <source>
        <dbReference type="ARBA" id="ARBA00009326"/>
    </source>
</evidence>
<keyword evidence="4" id="KW-0645">Protease</keyword>
<evidence type="ECO:0000313" key="11">
    <source>
        <dbReference type="RefSeq" id="XP_026191928.1"/>
    </source>
</evidence>
<reference evidence="11" key="1">
    <citation type="submission" date="2025-08" db="UniProtKB">
        <authorList>
            <consortium name="RefSeq"/>
        </authorList>
    </citation>
    <scope>IDENTIFICATION</scope>
</reference>
<evidence type="ECO:0000256" key="1">
    <source>
        <dbReference type="ARBA" id="ARBA00000707"/>
    </source>
</evidence>
<keyword evidence="10" id="KW-1185">Reference proteome</keyword>
<comment type="caution">
    <text evidence="8">Lacks conserved residue(s) required for the propagation of feature annotation.</text>
</comment>
<accession>A0A6P6RVN3</accession>
<dbReference type="InterPro" id="IPR038765">
    <property type="entry name" value="Papain-like_cys_pep_sf"/>
</dbReference>
<dbReference type="OrthoDB" id="427186at2759"/>
<keyword evidence="7" id="KW-0788">Thiol protease</keyword>
<dbReference type="EC" id="3.4.19.12" evidence="3"/>
<dbReference type="GeneID" id="113147031"/>
<dbReference type="PROSITE" id="PS52048">
    <property type="entry name" value="UCH_DOMAIN"/>
    <property type="match status" value="1"/>
</dbReference>
<proteinExistence type="inferred from homology"/>
<dbReference type="PANTHER" id="PTHR10589:SF17">
    <property type="entry name" value="UBIQUITIN CARBOXYL-TERMINAL HYDROLASE"/>
    <property type="match status" value="1"/>
</dbReference>
<keyword evidence="5" id="KW-0833">Ubl conjugation pathway</keyword>
<dbReference type="PANTHER" id="PTHR10589">
    <property type="entry name" value="UBIQUITIN CARBOXYL-TERMINAL HYDROLASE"/>
    <property type="match status" value="1"/>
</dbReference>
<dbReference type="Pfam" id="PF01088">
    <property type="entry name" value="Peptidase_C12"/>
    <property type="match status" value="1"/>
</dbReference>
<dbReference type="InterPro" id="IPR036959">
    <property type="entry name" value="Peptidase_C12_UCH_sf"/>
</dbReference>
<feature type="domain" description="UCH catalytic" evidence="9">
    <location>
        <begin position="51"/>
        <end position="268"/>
    </location>
</feature>
<dbReference type="GO" id="GO:0005737">
    <property type="term" value="C:cytoplasm"/>
    <property type="evidence" value="ECO:0007669"/>
    <property type="project" value="TreeGrafter"/>
</dbReference>
<dbReference type="RefSeq" id="XP_026191928.1">
    <property type="nucleotide sequence ID" value="XM_026336143.1"/>
</dbReference>
<evidence type="ECO:0000256" key="5">
    <source>
        <dbReference type="ARBA" id="ARBA00022786"/>
    </source>
</evidence>
<keyword evidence="6" id="KW-0378">Hydrolase</keyword>
<organism evidence="10 11">
    <name type="scientific">Cyclospora cayetanensis</name>
    <dbReference type="NCBI Taxonomy" id="88456"/>
    <lineage>
        <taxon>Eukaryota</taxon>
        <taxon>Sar</taxon>
        <taxon>Alveolata</taxon>
        <taxon>Apicomplexa</taxon>
        <taxon>Conoidasida</taxon>
        <taxon>Coccidia</taxon>
        <taxon>Eucoccidiorida</taxon>
        <taxon>Eimeriorina</taxon>
        <taxon>Eimeriidae</taxon>
        <taxon>Cyclospora</taxon>
    </lineage>
</organism>
<dbReference type="GO" id="GO:0016579">
    <property type="term" value="P:protein deubiquitination"/>
    <property type="evidence" value="ECO:0007669"/>
    <property type="project" value="TreeGrafter"/>
</dbReference>
<dbReference type="GO" id="GO:0004843">
    <property type="term" value="F:cysteine-type deubiquitinase activity"/>
    <property type="evidence" value="ECO:0007669"/>
    <property type="project" value="UniProtKB-EC"/>
</dbReference>
<name>A0A6P6RVN3_9EIME</name>
<comment type="catalytic activity">
    <reaction evidence="1">
        <text>Thiol-dependent hydrolysis of ester, thioester, amide, peptide and isopeptide bonds formed by the C-terminal Gly of ubiquitin (a 76-residue protein attached to proteins as an intracellular targeting signal).</text>
        <dbReference type="EC" id="3.4.19.12"/>
    </reaction>
</comment>
<dbReference type="Proteomes" id="UP000515125">
    <property type="component" value="Unplaced"/>
</dbReference>
<evidence type="ECO:0000256" key="6">
    <source>
        <dbReference type="ARBA" id="ARBA00022801"/>
    </source>
</evidence>
<evidence type="ECO:0000259" key="9">
    <source>
        <dbReference type="PROSITE" id="PS52048"/>
    </source>
</evidence>
<dbReference type="Gene3D" id="1.10.418.80">
    <property type="entry name" value="Ubiquitin carboxyl-terminal hydrolase, domain 1"/>
    <property type="match status" value="1"/>
</dbReference>
<comment type="similarity">
    <text evidence="2 8">Belongs to the peptidase C12 family.</text>
</comment>
<dbReference type="Gene3D" id="3.40.532.10">
    <property type="entry name" value="Peptidase C12, ubiquitin carboxyl-terminal hydrolase"/>
    <property type="match status" value="1"/>
</dbReference>
<dbReference type="GO" id="GO:0006511">
    <property type="term" value="P:ubiquitin-dependent protein catabolic process"/>
    <property type="evidence" value="ECO:0007669"/>
    <property type="project" value="InterPro"/>
</dbReference>
<dbReference type="InterPro" id="IPR001578">
    <property type="entry name" value="Peptidase_C12_UCH"/>
</dbReference>
<dbReference type="SUPFAM" id="SSF54001">
    <property type="entry name" value="Cysteine proteinases"/>
    <property type="match status" value="1"/>
</dbReference>
<dbReference type="AlphaFoldDB" id="A0A6P6RVN3"/>
<protein>
    <recommendedName>
        <fullName evidence="3">ubiquitinyl hydrolase 1</fullName>
        <ecNumber evidence="3">3.4.19.12</ecNumber>
    </recommendedName>
</protein>
<gene>
    <name evidence="11" type="primary">LOC113147031</name>
</gene>
<evidence type="ECO:0000256" key="3">
    <source>
        <dbReference type="ARBA" id="ARBA00012759"/>
    </source>
</evidence>
<evidence type="ECO:0000313" key="10">
    <source>
        <dbReference type="Proteomes" id="UP000515125"/>
    </source>
</evidence>
<evidence type="ECO:0000256" key="4">
    <source>
        <dbReference type="ARBA" id="ARBA00022670"/>
    </source>
</evidence>
<sequence length="268" mass="29457">MASSSVLRDSVPVLASAARHAQFFAALVGPHKERESANSSLQQQQQQQQQQWLPLEGTPEVLGPYLTDLGGPFQGASLLQFEYVVALEPWAFDMLQCTDTVALLFLFSVSETDTEERSLEPLPEEQLRHAEAIRQEVWFMKQARRKSPFQLTRKPRASLHLPHKDQQQAAAGNPGACNCSLYFQNCKASLTRCALSPAMRSSGPLTIANACGTVALLHCTANLPRDRFPLPPEGAATKVIWEQFIGKKAQSMGISLLAVGDVRSARSE</sequence>
<evidence type="ECO:0000256" key="8">
    <source>
        <dbReference type="PROSITE-ProRule" id="PRU01393"/>
    </source>
</evidence>
<evidence type="ECO:0000256" key="7">
    <source>
        <dbReference type="ARBA" id="ARBA00022807"/>
    </source>
</evidence>